<comment type="subcellular location">
    <subcellularLocation>
        <location evidence="1">Membrane</location>
        <topology evidence="1">Single-pass membrane protein</topology>
    </subcellularLocation>
</comment>
<organism evidence="13 14">
    <name type="scientific">Biomphalaria glabrata</name>
    <name type="common">Bloodfluke planorb</name>
    <name type="synonym">Freshwater snail</name>
    <dbReference type="NCBI Taxonomy" id="6526"/>
    <lineage>
        <taxon>Eukaryota</taxon>
        <taxon>Metazoa</taxon>
        <taxon>Spiralia</taxon>
        <taxon>Lophotrochozoa</taxon>
        <taxon>Mollusca</taxon>
        <taxon>Gastropoda</taxon>
        <taxon>Heterobranchia</taxon>
        <taxon>Euthyneura</taxon>
        <taxon>Panpulmonata</taxon>
        <taxon>Hygrophila</taxon>
        <taxon>Lymnaeoidea</taxon>
        <taxon>Planorbidae</taxon>
        <taxon>Biomphalaria</taxon>
    </lineage>
</organism>
<dbReference type="GO" id="GO:0007156">
    <property type="term" value="P:homophilic cell adhesion via plasma membrane adhesion molecules"/>
    <property type="evidence" value="ECO:0007669"/>
    <property type="project" value="InterPro"/>
</dbReference>
<name>A0A2C9LQ77_BIOGL</name>
<dbReference type="InterPro" id="IPR050971">
    <property type="entry name" value="Cadherin-domain_protein"/>
</dbReference>
<dbReference type="FunFam" id="2.60.40.60:FF:000039">
    <property type="entry name" value="FAT atypical cadherin 3"/>
    <property type="match status" value="1"/>
</dbReference>
<protein>
    <recommendedName>
        <fullName evidence="12">Cadherin domain-containing protein</fullName>
    </recommendedName>
</protein>
<keyword evidence="4" id="KW-0677">Repeat</keyword>
<dbReference type="PRINTS" id="PR00205">
    <property type="entry name" value="CADHERIN"/>
</dbReference>
<dbReference type="Gene3D" id="2.60.40.60">
    <property type="entry name" value="Cadherins"/>
    <property type="match status" value="6"/>
</dbReference>
<proteinExistence type="predicted"/>
<feature type="domain" description="Cadherin" evidence="12">
    <location>
        <begin position="571"/>
        <end position="647"/>
    </location>
</feature>
<dbReference type="SMART" id="SM00112">
    <property type="entry name" value="CA"/>
    <property type="match status" value="6"/>
</dbReference>
<dbReference type="Pfam" id="PF00028">
    <property type="entry name" value="Cadherin"/>
    <property type="match status" value="4"/>
</dbReference>
<feature type="domain" description="Cadherin" evidence="12">
    <location>
        <begin position="365"/>
        <end position="470"/>
    </location>
</feature>
<keyword evidence="6" id="KW-0130">Cell adhesion</keyword>
<dbReference type="PANTHER" id="PTHR24025">
    <property type="entry name" value="DESMOGLEIN FAMILY MEMBER"/>
    <property type="match status" value="1"/>
</dbReference>
<evidence type="ECO:0000256" key="2">
    <source>
        <dbReference type="ARBA" id="ARBA00022536"/>
    </source>
</evidence>
<dbReference type="PROSITE" id="PS00232">
    <property type="entry name" value="CADHERIN_1"/>
    <property type="match status" value="2"/>
</dbReference>
<keyword evidence="3" id="KW-0812">Transmembrane</keyword>
<dbReference type="FunFam" id="2.60.40.60:FF:000092">
    <property type="entry name" value="Protocadherin 8"/>
    <property type="match status" value="1"/>
</dbReference>
<feature type="domain" description="Cadherin" evidence="12">
    <location>
        <begin position="73"/>
        <end position="175"/>
    </location>
</feature>
<dbReference type="EnsemblMetazoa" id="BGLB033741-RA">
    <property type="protein sequence ID" value="BGLB033741-PA"/>
    <property type="gene ID" value="BGLB033741"/>
</dbReference>
<evidence type="ECO:0000256" key="8">
    <source>
        <dbReference type="ARBA" id="ARBA00023136"/>
    </source>
</evidence>
<keyword evidence="7" id="KW-1133">Transmembrane helix</keyword>
<dbReference type="VEuPathDB" id="VectorBase:BGLB033741"/>
<evidence type="ECO:0000256" key="10">
    <source>
        <dbReference type="ARBA" id="ARBA00023180"/>
    </source>
</evidence>
<evidence type="ECO:0000256" key="3">
    <source>
        <dbReference type="ARBA" id="ARBA00022692"/>
    </source>
</evidence>
<evidence type="ECO:0000256" key="9">
    <source>
        <dbReference type="ARBA" id="ARBA00023157"/>
    </source>
</evidence>
<reference evidence="13" key="1">
    <citation type="submission" date="2020-05" db="UniProtKB">
        <authorList>
            <consortium name="EnsemblMetazoa"/>
        </authorList>
    </citation>
    <scope>IDENTIFICATION</scope>
    <source>
        <strain evidence="13">BB02</strain>
    </source>
</reference>
<dbReference type="GO" id="GO:0005911">
    <property type="term" value="C:cell-cell junction"/>
    <property type="evidence" value="ECO:0007669"/>
    <property type="project" value="TreeGrafter"/>
</dbReference>
<dbReference type="PROSITE" id="PS50268">
    <property type="entry name" value="CADHERIN_2"/>
    <property type="match status" value="6"/>
</dbReference>
<evidence type="ECO:0000256" key="7">
    <source>
        <dbReference type="ARBA" id="ARBA00022989"/>
    </source>
</evidence>
<evidence type="ECO:0000256" key="4">
    <source>
        <dbReference type="ARBA" id="ARBA00022737"/>
    </source>
</evidence>
<evidence type="ECO:0000256" key="11">
    <source>
        <dbReference type="PROSITE-ProRule" id="PRU00043"/>
    </source>
</evidence>
<dbReference type="CDD" id="cd11304">
    <property type="entry name" value="Cadherin_repeat"/>
    <property type="match status" value="6"/>
</dbReference>
<dbReference type="InterPro" id="IPR002126">
    <property type="entry name" value="Cadherin-like_dom"/>
</dbReference>
<dbReference type="SUPFAM" id="SSF49313">
    <property type="entry name" value="Cadherin-like"/>
    <property type="match status" value="6"/>
</dbReference>
<keyword evidence="8" id="KW-0472">Membrane</keyword>
<gene>
    <name evidence="13" type="primary">106079920</name>
</gene>
<dbReference type="InterPro" id="IPR020894">
    <property type="entry name" value="Cadherin_CS"/>
</dbReference>
<keyword evidence="5 11" id="KW-0106">Calcium</keyword>
<dbReference type="STRING" id="6526.A0A2C9LQ77"/>
<keyword evidence="9" id="KW-1015">Disulfide bond</keyword>
<evidence type="ECO:0000256" key="6">
    <source>
        <dbReference type="ARBA" id="ARBA00022889"/>
    </source>
</evidence>
<evidence type="ECO:0000256" key="5">
    <source>
        <dbReference type="ARBA" id="ARBA00022837"/>
    </source>
</evidence>
<dbReference type="GO" id="GO:0005509">
    <property type="term" value="F:calcium ion binding"/>
    <property type="evidence" value="ECO:0007669"/>
    <property type="project" value="UniProtKB-UniRule"/>
</dbReference>
<dbReference type="InterPro" id="IPR015919">
    <property type="entry name" value="Cadherin-like_sf"/>
</dbReference>
<dbReference type="VEuPathDB" id="VectorBase:BGLAX_047493"/>
<dbReference type="GO" id="GO:0005886">
    <property type="term" value="C:plasma membrane"/>
    <property type="evidence" value="ECO:0007669"/>
    <property type="project" value="InterPro"/>
</dbReference>
<evidence type="ECO:0000313" key="13">
    <source>
        <dbReference type="EnsemblMetazoa" id="BGLB033741-PA"/>
    </source>
</evidence>
<dbReference type="AlphaFoldDB" id="A0A2C9LQ77"/>
<dbReference type="KEGG" id="bgt:106079920"/>
<keyword evidence="2" id="KW-0245">EGF-like domain</keyword>
<feature type="domain" description="Cadherin" evidence="12">
    <location>
        <begin position="471"/>
        <end position="570"/>
    </location>
</feature>
<dbReference type="PANTHER" id="PTHR24025:SF23">
    <property type="entry name" value="NEURAL-CADHERIN"/>
    <property type="match status" value="1"/>
</dbReference>
<keyword evidence="10" id="KW-0325">Glycoprotein</keyword>
<evidence type="ECO:0000313" key="14">
    <source>
        <dbReference type="Proteomes" id="UP000076420"/>
    </source>
</evidence>
<evidence type="ECO:0000256" key="1">
    <source>
        <dbReference type="ARBA" id="ARBA00004167"/>
    </source>
</evidence>
<feature type="domain" description="Cadherin" evidence="12">
    <location>
        <begin position="1"/>
        <end position="60"/>
    </location>
</feature>
<feature type="domain" description="Cadherin" evidence="12">
    <location>
        <begin position="177"/>
        <end position="288"/>
    </location>
</feature>
<sequence>MFSIDSITGDVTTMKTLDRDGGVTDYIFKVQVTDGGTGSHIKTSTVTVTVNGINDNAPYFLSTPYSVRSIQESNALAGSVVYQVSAADNDLGTTTTFAYSVSAVKYGSSLTSDWEFSTTTAGALTFKNKYDLDVAGTSALTILELIVTDGGSPVLTGTTSLTISIVADNEYTPTIQSQTASPITIDEDTPVGTSVAKFTGQDSDIGAEGTLSYSIGVTNTGVCSSNPFAIDSSGEVTIKTALDRETCAGYVIQVVITDSGVSPKSVSGSLTVTINDVNDNQPSCSPLYQTVHIQEPAAVNDVVRPTSRICIVFHFHLSLILLHKVDYDSATQYYDVDVEVTDSVHVQTVKVRVIVDHKNEFNPTFATNPTFSVNENDISNPDVTTYTASDADYSPDNIVSYALQFAIATDGNFFGIDTSSGKISLKAPLDYEATKKVYELTVVAIDGAGSKGTGTVTVSVLDVNDNAPTCPQYTYVKSVSENSSPQVIVNSLGCTDPDGTAIAYALSISSGTSFSIISTDKVNLDSNLDYEATSSYTLTVKVTDAGTPVLTSTVIIYVDVINVNDGGPTFSPTTQTVSLDENVAVGTSVADAVATDPDGTDPTFGDLRYSILSGDPNSLFYIDVSSGHVSTRNTLDFELHQSYTLIIQHRETLVNVDNLVAMLL</sequence>
<accession>A0A2C9LQ77</accession>
<dbReference type="Proteomes" id="UP000076420">
    <property type="component" value="Unassembled WGS sequence"/>
</dbReference>
<evidence type="ECO:0000259" key="12">
    <source>
        <dbReference type="PROSITE" id="PS50268"/>
    </source>
</evidence>